<proteinExistence type="predicted"/>
<comment type="caution">
    <text evidence="1">The sequence shown here is derived from an EMBL/GenBank/DDBJ whole genome shotgun (WGS) entry which is preliminary data.</text>
</comment>
<evidence type="ECO:0000313" key="1">
    <source>
        <dbReference type="EMBL" id="PWV95892.1"/>
    </source>
</evidence>
<gene>
    <name evidence="1" type="ORF">DFQ01_12467</name>
</gene>
<protein>
    <submittedName>
        <fullName evidence="1">Uncharacterized protein</fullName>
    </submittedName>
</protein>
<sequence length="76" mass="8399">MNSQQTNAYTVEYQDLYGITYYDEVLASSIGDAERQVRSKRPEASIRAITLNPKIDDEGRTVESISSIDGDSSAAH</sequence>
<evidence type="ECO:0000313" key="2">
    <source>
        <dbReference type="Proteomes" id="UP000246635"/>
    </source>
</evidence>
<dbReference type="Proteomes" id="UP000246635">
    <property type="component" value="Unassembled WGS sequence"/>
</dbReference>
<reference evidence="1 2" key="1">
    <citation type="submission" date="2018-05" db="EMBL/GenBank/DDBJ databases">
        <title>Genomic Encyclopedia of Type Strains, Phase III (KMG-III): the genomes of soil and plant-associated and newly described type strains.</title>
        <authorList>
            <person name="Whitman W."/>
        </authorList>
    </citation>
    <scope>NUCLEOTIDE SEQUENCE [LARGE SCALE GENOMIC DNA]</scope>
    <source>
        <strain evidence="1 2">CECT 5696</strain>
    </source>
</reference>
<dbReference type="EMBL" id="QGTQ01000024">
    <property type="protein sequence ID" value="PWV95892.1"/>
    <property type="molecule type" value="Genomic_DNA"/>
</dbReference>
<dbReference type="AlphaFoldDB" id="A0A2V2YN92"/>
<name>A0A2V2YN92_9BACL</name>
<keyword evidence="2" id="KW-1185">Reference proteome</keyword>
<organism evidence="1 2">
    <name type="scientific">Paenibacillus cellulosilyticus</name>
    <dbReference type="NCBI Taxonomy" id="375489"/>
    <lineage>
        <taxon>Bacteria</taxon>
        <taxon>Bacillati</taxon>
        <taxon>Bacillota</taxon>
        <taxon>Bacilli</taxon>
        <taxon>Bacillales</taxon>
        <taxon>Paenibacillaceae</taxon>
        <taxon>Paenibacillus</taxon>
    </lineage>
</organism>
<accession>A0A2V2YN92</accession>